<gene>
    <name evidence="2" type="ORF">ERUC_LOCUS25252</name>
</gene>
<feature type="region of interest" description="Disordered" evidence="1">
    <location>
        <begin position="318"/>
        <end position="353"/>
    </location>
</feature>
<organism evidence="2 3">
    <name type="scientific">Eruca vesicaria subsp. sativa</name>
    <name type="common">Garden rocket</name>
    <name type="synonym">Eruca sativa</name>
    <dbReference type="NCBI Taxonomy" id="29727"/>
    <lineage>
        <taxon>Eukaryota</taxon>
        <taxon>Viridiplantae</taxon>
        <taxon>Streptophyta</taxon>
        <taxon>Embryophyta</taxon>
        <taxon>Tracheophyta</taxon>
        <taxon>Spermatophyta</taxon>
        <taxon>Magnoliopsida</taxon>
        <taxon>eudicotyledons</taxon>
        <taxon>Gunneridae</taxon>
        <taxon>Pentapetalae</taxon>
        <taxon>rosids</taxon>
        <taxon>malvids</taxon>
        <taxon>Brassicales</taxon>
        <taxon>Brassicaceae</taxon>
        <taxon>Brassiceae</taxon>
        <taxon>Eruca</taxon>
    </lineage>
</organism>
<comment type="caution">
    <text evidence="2">The sequence shown here is derived from an EMBL/GenBank/DDBJ whole genome shotgun (WGS) entry which is preliminary data.</text>
</comment>
<evidence type="ECO:0000313" key="2">
    <source>
        <dbReference type="EMBL" id="CAH8359496.1"/>
    </source>
</evidence>
<reference evidence="2 3" key="1">
    <citation type="submission" date="2022-03" db="EMBL/GenBank/DDBJ databases">
        <authorList>
            <person name="Macdonald S."/>
            <person name="Ahmed S."/>
            <person name="Newling K."/>
        </authorList>
    </citation>
    <scope>NUCLEOTIDE SEQUENCE [LARGE SCALE GENOMIC DNA]</scope>
</reference>
<feature type="compositionally biased region" description="Polar residues" evidence="1">
    <location>
        <begin position="332"/>
        <end position="343"/>
    </location>
</feature>
<dbReference type="PANTHER" id="PTHR34460">
    <property type="entry name" value="VITELLOGENIN-LIKE PROTEIN"/>
    <property type="match status" value="1"/>
</dbReference>
<protein>
    <submittedName>
        <fullName evidence="2">Uncharacterized protein</fullName>
    </submittedName>
</protein>
<proteinExistence type="predicted"/>
<evidence type="ECO:0000256" key="1">
    <source>
        <dbReference type="SAM" id="MobiDB-lite"/>
    </source>
</evidence>
<name>A0ABC8KUI4_ERUVS</name>
<keyword evidence="3" id="KW-1185">Reference proteome</keyword>
<evidence type="ECO:0000313" key="3">
    <source>
        <dbReference type="Proteomes" id="UP001642260"/>
    </source>
</evidence>
<dbReference type="AlphaFoldDB" id="A0ABC8KUI4"/>
<sequence>MVEAKNQEDMSDVMQCINHPFTKNPGGICPLCLQEKLGKLVTSSFPLPNHLSSPPSTSSPSFRSDSVRSSTVSAANLSLSVAGASNNVTDINNKNKLPFLLANKKKKMANIVYKRSQSTTAYGGSDLTPRKRNGFWSFLHIHSYKQHSSKKLGNFQTKHAENTLSETETRTVGSSERVNRGGSVIVEEDAVTATTVRESERRVSRSRSVGCGSRSFSGEFFERITHGFGDCTLRRVESQREGNNNNNNKGKVSSDSSNVCVREQIVRCGGIFSGFMIMTPSSSSSSSSSSAEQHHHQNMAYGGRNRSWGWAFASPMRAFGSSSSSGKRGRTISDSTSKNTTPNLDAIPSLLAV</sequence>
<accession>A0ABC8KUI4</accession>
<dbReference type="PANTHER" id="PTHR34460:SF9">
    <property type="entry name" value="GENOME ASSEMBLY, CHROMOSOME: A02"/>
    <property type="match status" value="1"/>
</dbReference>
<dbReference type="Proteomes" id="UP001642260">
    <property type="component" value="Unassembled WGS sequence"/>
</dbReference>
<dbReference type="EMBL" id="CAKOAT010264044">
    <property type="protein sequence ID" value="CAH8359496.1"/>
    <property type="molecule type" value="Genomic_DNA"/>
</dbReference>